<dbReference type="EMBL" id="GG662523">
    <property type="protein sequence ID" value="EAS02825.1"/>
    <property type="molecule type" value="Genomic_DNA"/>
</dbReference>
<reference evidence="3" key="1">
    <citation type="journal article" date="2006" name="PLoS Biol.">
        <title>Macronuclear genome sequence of the ciliate Tetrahymena thermophila, a model eukaryote.</title>
        <authorList>
            <person name="Eisen J.A."/>
            <person name="Coyne R.S."/>
            <person name="Wu M."/>
            <person name="Wu D."/>
            <person name="Thiagarajan M."/>
            <person name="Wortman J.R."/>
            <person name="Badger J.H."/>
            <person name="Ren Q."/>
            <person name="Amedeo P."/>
            <person name="Jones K.M."/>
            <person name="Tallon L.J."/>
            <person name="Delcher A.L."/>
            <person name="Salzberg S.L."/>
            <person name="Silva J.C."/>
            <person name="Haas B.J."/>
            <person name="Majoros W.H."/>
            <person name="Farzad M."/>
            <person name="Carlton J.M."/>
            <person name="Smith R.K. Jr."/>
            <person name="Garg J."/>
            <person name="Pearlman R.E."/>
            <person name="Karrer K.M."/>
            <person name="Sun L."/>
            <person name="Manning G."/>
            <person name="Elde N.C."/>
            <person name="Turkewitz A.P."/>
            <person name="Asai D.J."/>
            <person name="Wilkes D.E."/>
            <person name="Wang Y."/>
            <person name="Cai H."/>
            <person name="Collins K."/>
            <person name="Stewart B.A."/>
            <person name="Lee S.R."/>
            <person name="Wilamowska K."/>
            <person name="Weinberg Z."/>
            <person name="Ruzzo W.L."/>
            <person name="Wloga D."/>
            <person name="Gaertig J."/>
            <person name="Frankel J."/>
            <person name="Tsao C.-C."/>
            <person name="Gorovsky M.A."/>
            <person name="Keeling P.J."/>
            <person name="Waller R.F."/>
            <person name="Patron N.J."/>
            <person name="Cherry J.M."/>
            <person name="Stover N.A."/>
            <person name="Krieger C.J."/>
            <person name="del Toro C."/>
            <person name="Ryder H.F."/>
            <person name="Williamson S.C."/>
            <person name="Barbeau R.A."/>
            <person name="Hamilton E.P."/>
            <person name="Orias E."/>
        </authorList>
    </citation>
    <scope>NUCLEOTIDE SEQUENCE [LARGE SCALE GENOMIC DNA]</scope>
    <source>
        <strain evidence="3">SB210</strain>
    </source>
</reference>
<evidence type="ECO:0000313" key="2">
    <source>
        <dbReference type="EMBL" id="EAS02825.1"/>
    </source>
</evidence>
<name>I7LWT6_TETTS</name>
<evidence type="ECO:0000256" key="1">
    <source>
        <dbReference type="SAM" id="MobiDB-lite"/>
    </source>
</evidence>
<evidence type="ECO:0000313" key="3">
    <source>
        <dbReference type="Proteomes" id="UP000009168"/>
    </source>
</evidence>
<feature type="compositionally biased region" description="Basic and acidic residues" evidence="1">
    <location>
        <begin position="125"/>
        <end position="140"/>
    </location>
</feature>
<feature type="region of interest" description="Disordered" evidence="1">
    <location>
        <begin position="119"/>
        <end position="140"/>
    </location>
</feature>
<organism evidence="2 3">
    <name type="scientific">Tetrahymena thermophila (strain SB210)</name>
    <dbReference type="NCBI Taxonomy" id="312017"/>
    <lineage>
        <taxon>Eukaryota</taxon>
        <taxon>Sar</taxon>
        <taxon>Alveolata</taxon>
        <taxon>Ciliophora</taxon>
        <taxon>Intramacronucleata</taxon>
        <taxon>Oligohymenophorea</taxon>
        <taxon>Hymenostomatida</taxon>
        <taxon>Tetrahymenina</taxon>
        <taxon>Tetrahymenidae</taxon>
        <taxon>Tetrahymena</taxon>
    </lineage>
</organism>
<protein>
    <submittedName>
        <fullName evidence="2">Uncharacterized protein</fullName>
    </submittedName>
</protein>
<dbReference type="GeneID" id="7835438"/>
<dbReference type="Proteomes" id="UP000009168">
    <property type="component" value="Unassembled WGS sequence"/>
</dbReference>
<proteinExistence type="predicted"/>
<dbReference type="RefSeq" id="XP_001023070.1">
    <property type="nucleotide sequence ID" value="XM_001023070.2"/>
</dbReference>
<gene>
    <name evidence="2" type="ORF">TTHERM_00351130</name>
</gene>
<dbReference type="AlphaFoldDB" id="I7LWT6"/>
<sequence>MLSSQSDLFQEPSCDDSNQGIFNENSVQYLCNHNQSFFSQQSSTSSQDKCPSYLLCDETIPIRKDQATNGQQNLKIPQQLFIKNPQNKMVILSKKNMKKQVEINSNTSLTHFGCNLGTSETVESDDNKSESADESVKRSSWENLQISQQAEDDDDSNCFQLKKKFISPRSVEKLNAEKNQKKQSQLDLALSSYIPKNYQNNNKLASLNRNPRLNRLKKMNNQQDVNFQANVVRNHSLNERVNTEPVASRSNTPIREKVSGPKNQIYVQGKLFQNRSNSINGAYLKQNPQQIQQQFENEKRRIQSHNFRSNSLAIQEKIPASLLQKEIDNLFQTPSSQKLKTESSLNTRKNSHNAPFMINRQMMSPMRKRPLLQPVKIQSKIEYEREAMELIKYYDCKSSQQQSFSESPVKSKMISPVKPNKKFTDSLFKLSNQITELEKSMLSSYYKDFIRITPM</sequence>
<dbReference type="InParanoid" id="I7LWT6"/>
<keyword evidence="3" id="KW-1185">Reference proteome</keyword>
<dbReference type="KEGG" id="tet:TTHERM_00351130"/>
<dbReference type="HOGENOM" id="CLU_602016_0_0_1"/>
<accession>I7LWT6</accession>